<protein>
    <submittedName>
        <fullName evidence="10">ADP,ATP carrier protein</fullName>
    </submittedName>
</protein>
<dbReference type="HOGENOM" id="CLU_015166_10_0_1"/>
<dbReference type="PANTHER" id="PTHR24089">
    <property type="entry name" value="SOLUTE CARRIER FAMILY 25"/>
    <property type="match status" value="1"/>
</dbReference>
<organism evidence="10 11">
    <name type="scientific">Mitosporidium daphniae</name>
    <dbReference type="NCBI Taxonomy" id="1485682"/>
    <lineage>
        <taxon>Eukaryota</taxon>
        <taxon>Fungi</taxon>
        <taxon>Fungi incertae sedis</taxon>
        <taxon>Microsporidia</taxon>
        <taxon>Mitosporidium</taxon>
    </lineage>
</organism>
<dbReference type="PRINTS" id="PR00926">
    <property type="entry name" value="MITOCARRIER"/>
</dbReference>
<evidence type="ECO:0000256" key="9">
    <source>
        <dbReference type="RuleBase" id="RU000488"/>
    </source>
</evidence>
<dbReference type="SUPFAM" id="SSF103506">
    <property type="entry name" value="Mitochondrial carrier"/>
    <property type="match status" value="1"/>
</dbReference>
<dbReference type="InterPro" id="IPR018108">
    <property type="entry name" value="MCP_transmembrane"/>
</dbReference>
<sequence length="355" mass="39160">MEVAELSETQRRLRTLLAGGLAGCIAKSVIAPFDRIKILFQARKPEVVPYAGRISGVFRVMRIIFHRDGLFGLYRGHSAMLLRIFPYAGTNFLAYEQFKRWIHLPEGIGYDSLHKLLCGSMAGATAVTLTYPLDMIRARLAYQLGHDFSTSGSATSNSAVVLDSDVASATRIKPEAPKNVFCTYGSSRSPMARLFFGQSFPPALGRVWGRTLSTIFFDAGGISRFYRGYSASLCGIVPYAGVSFCVFETLKRIFSCDKNVAKKFLAGLVAGACGQTAAYPFDVVRRRMQLDRVASHIPVYRSIFEALSDIYRTSGVRGLYIGISINYMKVAPATAISFVVYEALAERLGTPRRLQ</sequence>
<gene>
    <name evidence="10" type="ORF">DI09_26p110</name>
</gene>
<dbReference type="RefSeq" id="XP_013238238.1">
    <property type="nucleotide sequence ID" value="XM_013382784.1"/>
</dbReference>
<keyword evidence="7 8" id="KW-0472">Membrane</keyword>
<dbReference type="InterPro" id="IPR002067">
    <property type="entry name" value="MCP"/>
</dbReference>
<evidence type="ECO:0000313" key="11">
    <source>
        <dbReference type="Proteomes" id="UP000029725"/>
    </source>
</evidence>
<dbReference type="GO" id="GO:0055085">
    <property type="term" value="P:transmembrane transport"/>
    <property type="evidence" value="ECO:0007669"/>
    <property type="project" value="InterPro"/>
</dbReference>
<dbReference type="GO" id="GO:0031966">
    <property type="term" value="C:mitochondrial membrane"/>
    <property type="evidence" value="ECO:0007669"/>
    <property type="project" value="UniProtKB-SubCell"/>
</dbReference>
<reference evidence="10 11" key="1">
    <citation type="submission" date="2014-04" db="EMBL/GenBank/DDBJ databases">
        <title>A new species of microsporidia sheds light on the evolution of extreme parasitism.</title>
        <authorList>
            <person name="Haag K.L."/>
            <person name="James T.Y."/>
            <person name="Larsson R."/>
            <person name="Schaer T.M."/>
            <person name="Refardt D."/>
            <person name="Pombert J.-F."/>
            <person name="Ebert D."/>
        </authorList>
    </citation>
    <scope>NUCLEOTIDE SEQUENCE [LARGE SCALE GENOMIC DNA]</scope>
    <source>
        <strain evidence="10 11">UGP3</strain>
        <tissue evidence="10">Spores</tissue>
    </source>
</reference>
<accession>A0A098VVR2</accession>
<comment type="similarity">
    <text evidence="9">Belongs to the mitochondrial carrier (TC 2.A.29) family.</text>
</comment>
<dbReference type="InterPro" id="IPR023395">
    <property type="entry name" value="MCP_dom_sf"/>
</dbReference>
<evidence type="ECO:0000313" key="10">
    <source>
        <dbReference type="EMBL" id="KGG51811.1"/>
    </source>
</evidence>
<dbReference type="GeneID" id="25259287"/>
<keyword evidence="5" id="KW-1133">Transmembrane helix</keyword>
<dbReference type="AlphaFoldDB" id="A0A098VVR2"/>
<dbReference type="PROSITE" id="PS50920">
    <property type="entry name" value="SOLCAR"/>
    <property type="match status" value="3"/>
</dbReference>
<comment type="subcellular location">
    <subcellularLocation>
        <location evidence="1">Mitochondrion membrane</location>
        <topology evidence="1">Multi-pass membrane protein</topology>
    </subcellularLocation>
</comment>
<evidence type="ECO:0000256" key="2">
    <source>
        <dbReference type="ARBA" id="ARBA00022448"/>
    </source>
</evidence>
<evidence type="ECO:0000256" key="6">
    <source>
        <dbReference type="ARBA" id="ARBA00023128"/>
    </source>
</evidence>
<evidence type="ECO:0000256" key="5">
    <source>
        <dbReference type="ARBA" id="ARBA00022989"/>
    </source>
</evidence>
<comment type="caution">
    <text evidence="10">The sequence shown here is derived from an EMBL/GenBank/DDBJ whole genome shotgun (WGS) entry which is preliminary data.</text>
</comment>
<evidence type="ECO:0000256" key="3">
    <source>
        <dbReference type="ARBA" id="ARBA00022692"/>
    </source>
</evidence>
<feature type="repeat" description="Solcar" evidence="8">
    <location>
        <begin position="10"/>
        <end position="101"/>
    </location>
</feature>
<dbReference type="Proteomes" id="UP000029725">
    <property type="component" value="Unassembled WGS sequence"/>
</dbReference>
<evidence type="ECO:0000256" key="7">
    <source>
        <dbReference type="ARBA" id="ARBA00023136"/>
    </source>
</evidence>
<keyword evidence="3 8" id="KW-0812">Transmembrane</keyword>
<dbReference type="OrthoDB" id="270584at2759"/>
<keyword evidence="11" id="KW-1185">Reference proteome</keyword>
<proteinExistence type="inferred from homology"/>
<dbReference type="Gene3D" id="1.50.40.10">
    <property type="entry name" value="Mitochondrial carrier domain"/>
    <property type="match status" value="1"/>
</dbReference>
<dbReference type="EMBL" id="JMKJ01000188">
    <property type="protein sequence ID" value="KGG51811.1"/>
    <property type="molecule type" value="Genomic_DNA"/>
</dbReference>
<feature type="repeat" description="Solcar" evidence="8">
    <location>
        <begin position="110"/>
        <end position="253"/>
    </location>
</feature>
<keyword evidence="4" id="KW-0677">Repeat</keyword>
<evidence type="ECO:0000256" key="4">
    <source>
        <dbReference type="ARBA" id="ARBA00022737"/>
    </source>
</evidence>
<evidence type="ECO:0000256" key="8">
    <source>
        <dbReference type="PROSITE-ProRule" id="PRU00282"/>
    </source>
</evidence>
<feature type="repeat" description="Solcar" evidence="8">
    <location>
        <begin position="258"/>
        <end position="347"/>
    </location>
</feature>
<name>A0A098VVR2_9MICR</name>
<dbReference type="VEuPathDB" id="MicrosporidiaDB:DI09_26p110"/>
<evidence type="ECO:0000256" key="1">
    <source>
        <dbReference type="ARBA" id="ARBA00004225"/>
    </source>
</evidence>
<keyword evidence="6" id="KW-0496">Mitochondrion</keyword>
<dbReference type="Pfam" id="PF00153">
    <property type="entry name" value="Mito_carr"/>
    <property type="match status" value="4"/>
</dbReference>
<keyword evidence="2 9" id="KW-0813">Transport</keyword>